<evidence type="ECO:0000256" key="3">
    <source>
        <dbReference type="ARBA" id="ARBA00022679"/>
    </source>
</evidence>
<dbReference type="GO" id="GO:0003887">
    <property type="term" value="F:DNA-directed DNA polymerase activity"/>
    <property type="evidence" value="ECO:0007669"/>
    <property type="project" value="UniProtKB-KW"/>
</dbReference>
<accession>A0AAW5P7B5</accession>
<dbReference type="Gene3D" id="1.10.150.870">
    <property type="match status" value="1"/>
</dbReference>
<dbReference type="SUPFAM" id="SSF89550">
    <property type="entry name" value="PHP domain-like"/>
    <property type="match status" value="1"/>
</dbReference>
<keyword evidence="5" id="KW-0235">DNA replication</keyword>
<dbReference type="InterPro" id="IPR004013">
    <property type="entry name" value="PHP_dom"/>
</dbReference>
<dbReference type="InterPro" id="IPR003141">
    <property type="entry name" value="Pol/His_phosphatase_N"/>
</dbReference>
<dbReference type="GO" id="GO:0006260">
    <property type="term" value="P:DNA replication"/>
    <property type="evidence" value="ECO:0007669"/>
    <property type="project" value="UniProtKB-KW"/>
</dbReference>
<dbReference type="GO" id="GO:0008408">
    <property type="term" value="F:3'-5' exonuclease activity"/>
    <property type="evidence" value="ECO:0007669"/>
    <property type="project" value="InterPro"/>
</dbReference>
<dbReference type="Gene3D" id="1.10.10.1600">
    <property type="entry name" value="Bacterial DNA polymerase III alpha subunit, thumb domain"/>
    <property type="match status" value="1"/>
</dbReference>
<dbReference type="Pfam" id="PF17657">
    <property type="entry name" value="DNA_pol3_finger"/>
    <property type="match status" value="1"/>
</dbReference>
<dbReference type="InterPro" id="IPR016195">
    <property type="entry name" value="Pol/histidinol_Pase-like"/>
</dbReference>
<dbReference type="Proteomes" id="UP001155110">
    <property type="component" value="Unassembled WGS sequence"/>
</dbReference>
<comment type="caution">
    <text evidence="9">The sequence shown here is derived from an EMBL/GenBank/DDBJ whole genome shotgun (WGS) entry which is preliminary data.</text>
</comment>
<dbReference type="InterPro" id="IPR011708">
    <property type="entry name" value="DNA_pol3_alpha_NTPase_dom"/>
</dbReference>
<evidence type="ECO:0000313" key="9">
    <source>
        <dbReference type="EMBL" id="MCS4157773.1"/>
    </source>
</evidence>
<keyword evidence="3 9" id="KW-0808">Transferase</keyword>
<dbReference type="InterPro" id="IPR040982">
    <property type="entry name" value="DNA_pol3_finger"/>
</dbReference>
<dbReference type="NCBIfam" id="TIGR00594">
    <property type="entry name" value="polc"/>
    <property type="match status" value="1"/>
</dbReference>
<keyword evidence="4 9" id="KW-0548">Nucleotidyltransferase</keyword>
<dbReference type="EMBL" id="JANTZM010000007">
    <property type="protein sequence ID" value="MCS4157773.1"/>
    <property type="molecule type" value="Genomic_DNA"/>
</dbReference>
<evidence type="ECO:0000256" key="7">
    <source>
        <dbReference type="ARBA" id="ARBA00049244"/>
    </source>
</evidence>
<keyword evidence="6" id="KW-0239">DNA-directed DNA polymerase</keyword>
<dbReference type="Gene3D" id="3.20.20.140">
    <property type="entry name" value="Metal-dependent hydrolases"/>
    <property type="match status" value="1"/>
</dbReference>
<dbReference type="InterPro" id="IPR004805">
    <property type="entry name" value="DnaE2/DnaE/PolC"/>
</dbReference>
<evidence type="ECO:0000259" key="8">
    <source>
        <dbReference type="SMART" id="SM00481"/>
    </source>
</evidence>
<organism evidence="9 10">
    <name type="scientific">Salinibacter ruber</name>
    <dbReference type="NCBI Taxonomy" id="146919"/>
    <lineage>
        <taxon>Bacteria</taxon>
        <taxon>Pseudomonadati</taxon>
        <taxon>Rhodothermota</taxon>
        <taxon>Rhodothermia</taxon>
        <taxon>Rhodothermales</taxon>
        <taxon>Salinibacteraceae</taxon>
        <taxon>Salinibacter</taxon>
    </lineage>
</organism>
<sequence>MASFTHLHNHTSLSTFDGVQSPKELAGRAGELGMSAAAVTDHGVCYAWPSFQEACDAAGIKPILGIEAYFVEDFDHVQSLREKGAACSDRENKVRKTRFHQVLLAKTQAGLNNLMKLASWAGDEGFYYNPTIDFKRLRRHSEGIIATSSCVQGILPKLALGDDQFSHLSKRERIEKAHSVTEQYLDIFGDDFYLEAHRHGIEDEETMNDLVQYLAKRYDIPVITANDCHYARPEDYEIQKVRTCLSRSEGGGDNVLLTDEDGGRFAHENMHVKGPEEMISLFEEFPQAAENTMRIAESCGARLPMEEGEYFFPEFPDLGPAETPKERLTEECAKGFRRRYPGATQAHKDRMRYELGVIDEMGFNDYFLIVSDVVQWAKAQGIRVGPGRGSAAGSMVTYCLGITDLDPMAHGLLFDRFLNHARTTMPDIDIDFDDKRREEVIRHIRAKYGEDRVSEAITFNRFQLKAAVRNVSRVFGLKPTEQDEVADEIKEIKKEHDVGTVEDLLEVSPKLRRKRQDDGRFEKVCKWADDIQGLARHPGRHPAAVIVTPDETSEHVPTQALTSSGEKHIVTQFDGDQLEDLGLLKIDVLGLSALSEIDRALEMARDLGYDISEEDLESRDDPKVYEEIFATGDTKGVFQFESDGMRQFLEQMEPTEFVHIAAMNALYRPGPMQQIPEFIARMHGEEETIYIDPSIHDAIKDDVSDILGDTYGIMVFQEQVMKVCQEVAGFSLGQADIMRRAIGKKKEKLLMEQKQKFVEGCIEQGYGRSLGETIFQKIEEFADYAFNRAHSSSYAALAYKQAYLKCYCREAFQAAIVQSKSDDGDRADQIRELRREGVDVKRPSVNKSKAEFAATDEGEVRFGLSTIKYVGKEAQVFLEERETGGPFESFMECLCRCTPNARAVKALIKAGAFDDFDLSRAAMMEAHDKVLTYARKRRNYKQGSRKSMPDAPQVHDVAEFPRQSRFQQEREVASTYTGGPPTDDFQWLAQHLSGHEHTYKGTRYRLELATVMKVKEQTTSNGNRMWWVTYQTAGYEIPDSAAMWDSTYEEIGDHLRPDTAVMLVLETDVRGEYAGSYTVENAVPARQIPARFGQVACVETDSPEAARSALERLSELPEGEMEAWVKGPKRNASDGQTNYQETVSLGRGIQPDLQSLSSLRETGKVHVF</sequence>
<evidence type="ECO:0000313" key="10">
    <source>
        <dbReference type="Proteomes" id="UP001155110"/>
    </source>
</evidence>
<dbReference type="Pfam" id="PF02811">
    <property type="entry name" value="PHP"/>
    <property type="match status" value="1"/>
</dbReference>
<dbReference type="InterPro" id="IPR029460">
    <property type="entry name" value="DNAPol_HHH"/>
</dbReference>
<dbReference type="PANTHER" id="PTHR32294:SF0">
    <property type="entry name" value="DNA POLYMERASE III SUBUNIT ALPHA"/>
    <property type="match status" value="1"/>
</dbReference>
<evidence type="ECO:0000256" key="1">
    <source>
        <dbReference type="ARBA" id="ARBA00012417"/>
    </source>
</evidence>
<dbReference type="Pfam" id="PF14579">
    <property type="entry name" value="HHH_6"/>
    <property type="match status" value="1"/>
</dbReference>
<dbReference type="SMART" id="SM00481">
    <property type="entry name" value="POLIIIAc"/>
    <property type="match status" value="1"/>
</dbReference>
<dbReference type="AlphaFoldDB" id="A0AAW5P7B5"/>
<dbReference type="Pfam" id="PF07733">
    <property type="entry name" value="DNA_pol3_alpha"/>
    <property type="match status" value="1"/>
</dbReference>
<protein>
    <recommendedName>
        <fullName evidence="2">DNA polymerase III subunit alpha</fullName>
        <ecNumber evidence="1">2.7.7.7</ecNumber>
    </recommendedName>
</protein>
<dbReference type="PANTHER" id="PTHR32294">
    <property type="entry name" value="DNA POLYMERASE III SUBUNIT ALPHA"/>
    <property type="match status" value="1"/>
</dbReference>
<proteinExistence type="predicted"/>
<dbReference type="RefSeq" id="WP_259258296.1">
    <property type="nucleotide sequence ID" value="NZ_JANTZM010000007.1"/>
</dbReference>
<evidence type="ECO:0000256" key="6">
    <source>
        <dbReference type="ARBA" id="ARBA00022932"/>
    </source>
</evidence>
<comment type="catalytic activity">
    <reaction evidence="7">
        <text>DNA(n) + a 2'-deoxyribonucleoside 5'-triphosphate = DNA(n+1) + diphosphate</text>
        <dbReference type="Rhea" id="RHEA:22508"/>
        <dbReference type="Rhea" id="RHEA-COMP:17339"/>
        <dbReference type="Rhea" id="RHEA-COMP:17340"/>
        <dbReference type="ChEBI" id="CHEBI:33019"/>
        <dbReference type="ChEBI" id="CHEBI:61560"/>
        <dbReference type="ChEBI" id="CHEBI:173112"/>
        <dbReference type="EC" id="2.7.7.7"/>
    </reaction>
</comment>
<reference evidence="9" key="1">
    <citation type="submission" date="2022-08" db="EMBL/GenBank/DDBJ databases">
        <title>Genomic Encyclopedia of Type Strains, Phase V (KMG-V): Genome sequencing to study the core and pangenomes of soil and plant-associated prokaryotes.</title>
        <authorList>
            <person name="Whitman W."/>
        </authorList>
    </citation>
    <scope>NUCLEOTIDE SEQUENCE</scope>
    <source>
        <strain evidence="9">SP3002</strain>
    </source>
</reference>
<dbReference type="InterPro" id="IPR041931">
    <property type="entry name" value="DNA_pol3_alpha_thumb_dom"/>
</dbReference>
<name>A0AAW5P7B5_9BACT</name>
<gene>
    <name evidence="9" type="ORF">GGP99_001737</name>
</gene>
<evidence type="ECO:0000256" key="4">
    <source>
        <dbReference type="ARBA" id="ARBA00022695"/>
    </source>
</evidence>
<evidence type="ECO:0000256" key="2">
    <source>
        <dbReference type="ARBA" id="ARBA00019114"/>
    </source>
</evidence>
<dbReference type="EC" id="2.7.7.7" evidence="1"/>
<feature type="domain" description="Polymerase/histidinol phosphatase N-terminal" evidence="8">
    <location>
        <begin position="5"/>
        <end position="72"/>
    </location>
</feature>
<evidence type="ECO:0000256" key="5">
    <source>
        <dbReference type="ARBA" id="ARBA00022705"/>
    </source>
</evidence>